<proteinExistence type="predicted"/>
<dbReference type="STRING" id="36849.OXPF_13620"/>
<gene>
    <name evidence="1" type="ORF">OXPF_13620</name>
</gene>
<comment type="caution">
    <text evidence="1">The sequence shown here is derived from an EMBL/GenBank/DDBJ whole genome shotgun (WGS) entry which is preliminary data.</text>
</comment>
<reference evidence="1 2" key="1">
    <citation type="submission" date="2015-09" db="EMBL/GenBank/DDBJ databases">
        <title>Genome sequence of Oxobacter pfennigii DSM 3222.</title>
        <authorList>
            <person name="Poehlein A."/>
            <person name="Bengelsdorf F.R."/>
            <person name="Schiel-Bengelsdorf B."/>
            <person name="Duerre P."/>
            <person name="Daniel R."/>
        </authorList>
    </citation>
    <scope>NUCLEOTIDE SEQUENCE [LARGE SCALE GENOMIC DNA]</scope>
    <source>
        <strain evidence="1 2">DSM 3222</strain>
    </source>
</reference>
<protein>
    <recommendedName>
        <fullName evidence="3">DUF4829 domain-containing protein</fullName>
    </recommendedName>
</protein>
<dbReference type="Proteomes" id="UP000050326">
    <property type="component" value="Unassembled WGS sequence"/>
</dbReference>
<dbReference type="AlphaFoldDB" id="A0A0P8W873"/>
<accession>A0A0P8W873</accession>
<keyword evidence="2" id="KW-1185">Reference proteome</keyword>
<dbReference type="RefSeq" id="WP_054874441.1">
    <property type="nucleotide sequence ID" value="NZ_LKET01000028.1"/>
</dbReference>
<name>A0A0P8W873_9CLOT</name>
<evidence type="ECO:0000313" key="1">
    <source>
        <dbReference type="EMBL" id="KPU44884.1"/>
    </source>
</evidence>
<organism evidence="1 2">
    <name type="scientific">Oxobacter pfennigii</name>
    <dbReference type="NCBI Taxonomy" id="36849"/>
    <lineage>
        <taxon>Bacteria</taxon>
        <taxon>Bacillati</taxon>
        <taxon>Bacillota</taxon>
        <taxon>Clostridia</taxon>
        <taxon>Eubacteriales</taxon>
        <taxon>Clostridiaceae</taxon>
        <taxon>Oxobacter</taxon>
    </lineage>
</organism>
<dbReference type="EMBL" id="LKET01000028">
    <property type="protein sequence ID" value="KPU44884.1"/>
    <property type="molecule type" value="Genomic_DNA"/>
</dbReference>
<evidence type="ECO:0000313" key="2">
    <source>
        <dbReference type="Proteomes" id="UP000050326"/>
    </source>
</evidence>
<evidence type="ECO:0008006" key="3">
    <source>
        <dbReference type="Google" id="ProtNLM"/>
    </source>
</evidence>
<dbReference type="OrthoDB" id="1933189at2"/>
<sequence length="196" mass="22361">MKKSLIGVFLIFTMMLGITSCSDNIKSDEEIKAGVNKKEAALNTVNLPVQNSEDESMVAVLPITSLDIEAGKKTISDYFQALKTSDTVILSEYLNYNMLKYREIGACNISGSNGSLWMLYDDNFKPDLINIEDTPKYNFDPVNIIKQYKNDSGREPYKTMSLHVYFAYGGKNNEWDFILLKEAETDPWKIHLWRDS</sequence>
<dbReference type="PROSITE" id="PS51257">
    <property type="entry name" value="PROKAR_LIPOPROTEIN"/>
    <property type="match status" value="1"/>
</dbReference>